<dbReference type="AlphaFoldDB" id="A0A0M3JKQ7"/>
<protein>
    <submittedName>
        <fullName evidence="2">Transmembrane channel-like protein 2 (inferred by orthology to a C. elegans protein)</fullName>
    </submittedName>
</protein>
<reference evidence="2" key="1">
    <citation type="submission" date="2017-02" db="UniProtKB">
        <authorList>
            <consortium name="WormBaseParasite"/>
        </authorList>
    </citation>
    <scope>IDENTIFICATION</scope>
</reference>
<keyword evidence="1" id="KW-0472">Membrane</keyword>
<sequence length="71" mass="7911">LHKNLSRGLVQAIRYMVSPGIVIPVLLLLLLIIYFLFALVRGLREANTDLSNQLMHVSDNALAQGIIMILL</sequence>
<evidence type="ECO:0000313" key="2">
    <source>
        <dbReference type="WBParaSite" id="ASIM_0000823301-mRNA-1"/>
    </source>
</evidence>
<keyword evidence="1" id="KW-1133">Transmembrane helix</keyword>
<dbReference type="WBParaSite" id="ASIM_0000823301-mRNA-1">
    <property type="protein sequence ID" value="ASIM_0000823301-mRNA-1"/>
    <property type="gene ID" value="ASIM_0000823301"/>
</dbReference>
<evidence type="ECO:0000256" key="1">
    <source>
        <dbReference type="SAM" id="Phobius"/>
    </source>
</evidence>
<organism evidence="2">
    <name type="scientific">Anisakis simplex</name>
    <name type="common">Herring worm</name>
    <dbReference type="NCBI Taxonomy" id="6269"/>
    <lineage>
        <taxon>Eukaryota</taxon>
        <taxon>Metazoa</taxon>
        <taxon>Ecdysozoa</taxon>
        <taxon>Nematoda</taxon>
        <taxon>Chromadorea</taxon>
        <taxon>Rhabditida</taxon>
        <taxon>Spirurina</taxon>
        <taxon>Ascaridomorpha</taxon>
        <taxon>Ascaridoidea</taxon>
        <taxon>Anisakidae</taxon>
        <taxon>Anisakis</taxon>
        <taxon>Anisakis simplex complex</taxon>
    </lineage>
</organism>
<feature type="transmembrane region" description="Helical" evidence="1">
    <location>
        <begin position="20"/>
        <end position="40"/>
    </location>
</feature>
<accession>A0A0M3JKQ7</accession>
<name>A0A0M3JKQ7_ANISI</name>
<keyword evidence="1" id="KW-0812">Transmembrane</keyword>
<proteinExistence type="predicted"/>